<dbReference type="Proteomes" id="UP001320245">
    <property type="component" value="Unassembled WGS sequence"/>
</dbReference>
<feature type="compositionally biased region" description="Basic and acidic residues" evidence="6">
    <location>
        <begin position="981"/>
        <end position="990"/>
    </location>
</feature>
<protein>
    <recommendedName>
        <fullName evidence="1">DNA (cytosine-5-)-methyltransferase</fullName>
        <ecNumber evidence="1">2.1.1.37</ecNumber>
    </recommendedName>
</protein>
<feature type="region of interest" description="Disordered" evidence="6">
    <location>
        <begin position="916"/>
        <end position="990"/>
    </location>
</feature>
<dbReference type="Pfam" id="PF00145">
    <property type="entry name" value="DNA_methylase"/>
    <property type="match status" value="2"/>
</dbReference>
<dbReference type="PROSITE" id="PS51679">
    <property type="entry name" value="SAM_MT_C5"/>
    <property type="match status" value="1"/>
</dbReference>
<dbReference type="EMBL" id="JAJSPL020000019">
    <property type="protein sequence ID" value="KAK7740707.1"/>
    <property type="molecule type" value="Genomic_DNA"/>
</dbReference>
<keyword evidence="3 5" id="KW-0808">Transferase</keyword>
<accession>A0AAN9YGB6</accession>
<keyword evidence="2 5" id="KW-0489">Methyltransferase</keyword>
<evidence type="ECO:0000256" key="1">
    <source>
        <dbReference type="ARBA" id="ARBA00011975"/>
    </source>
</evidence>
<keyword evidence="4 5" id="KW-0949">S-adenosyl-L-methionine</keyword>
<dbReference type="Gene3D" id="3.90.120.10">
    <property type="entry name" value="DNA Methylase, subunit A, domain 2"/>
    <property type="match status" value="1"/>
</dbReference>
<evidence type="ECO:0000256" key="6">
    <source>
        <dbReference type="SAM" id="MobiDB-lite"/>
    </source>
</evidence>
<dbReference type="SUPFAM" id="SSF53335">
    <property type="entry name" value="S-adenosyl-L-methionine-dependent methyltransferases"/>
    <property type="match status" value="1"/>
</dbReference>
<feature type="region of interest" description="Disordered" evidence="6">
    <location>
        <begin position="763"/>
        <end position="820"/>
    </location>
</feature>
<dbReference type="GO" id="GO:0003886">
    <property type="term" value="F:DNA (cytosine-5-)-methyltransferase activity"/>
    <property type="evidence" value="ECO:0007669"/>
    <property type="project" value="UniProtKB-EC"/>
</dbReference>
<dbReference type="GO" id="GO:0003677">
    <property type="term" value="F:DNA binding"/>
    <property type="evidence" value="ECO:0007669"/>
    <property type="project" value="TreeGrafter"/>
</dbReference>
<evidence type="ECO:0000256" key="3">
    <source>
        <dbReference type="ARBA" id="ARBA00022679"/>
    </source>
</evidence>
<feature type="region of interest" description="Disordered" evidence="6">
    <location>
        <begin position="1"/>
        <end position="21"/>
    </location>
</feature>
<dbReference type="GO" id="GO:0005634">
    <property type="term" value="C:nucleus"/>
    <property type="evidence" value="ECO:0007669"/>
    <property type="project" value="TreeGrafter"/>
</dbReference>
<sequence>MAEPDEAELHEGSSKHPVYLEDDIDAPQSAVGVEVRHIVERVHNLDVLPIKAEKDEEDLSEENWAEDEADYDRANEAIEAIDLTEDSEPEPEPEKLPVGTGRCKHWKKGVRNPCLCGTHNTAPEASTPDVDFKVMQFVELKEPAIVGRFQADFLEVWQIFHPRTKGKALVRGFPYARTRNLDGRIDARKNEVCALLEFDTNDDRPVKSDQALVEVTLENIKAVRILHKTNKVFPECRFDPCRYPTREDRETKAPLTCRWVMTRFYPDARYRRAQRPVDGEELRHFSESDVIKDRHRASDAERLTTWRRGCEKVPGGSFVPKSAQKAELEPVSDTFATSTLPGQKYSVVDVFCGAGGFSKGAEMAGFKVSVACDHWSRCCETYRENFLDTELHEKDVYDFIMDTSTDLTVEREPVDFVHLSPPCQFYSPAHTCTGKNDMANIATLFACEHIINVFRPRMFSLEQTFGLSQERYSPYFNALIQGFTRYGYSIKWKVFHLVEYGLPQTRKRLFMMGAAPGETLPEWPEPTHSKEPTEKQKPLVSAVQACSRLVDGWNLHNINHDSTLDRIPWDGNKPLERTITTSGGQCYHWSGKRELTLAEFAALQGFPPDFKFRSAYIKKQIGNAFPPVVVKAFMKHIRKHLEKVDGVNRLPDPASVIDLGDDDDNDGYDHKPYRWIKREDNCDNDEALARAVHESQMLPQPCHPNSLLPKEEAMPVVIYESREVVTQSGPGWYSSTIRSSITYVSESPCAGSTCNQPIVIEDSEAETGPDRGAGPSTRRSTHGAGPSVVPRNSPSPGVRPLSREDALAPLGRSAPRVPSRMPYEDQAAVWNRYNGELDEGDAVRAALGASVRESLGRLEVQERAEPVDDNCSADGIVHYEGKGKGKGKGKAVAAVGADADDGYDYGYTVHHATGSRADALEAPADEDEESEQLRLAIAKSLDDQEQDHDTPGAKSKGKENIRTFQEFDDGQDNYSLVGREGGTKHSRADE</sequence>
<dbReference type="PANTHER" id="PTHR10629">
    <property type="entry name" value="CYTOSINE-SPECIFIC METHYLTRANSFERASE"/>
    <property type="match status" value="1"/>
</dbReference>
<dbReference type="AlphaFoldDB" id="A0AAN9YGB6"/>
<dbReference type="GO" id="GO:0032259">
    <property type="term" value="P:methylation"/>
    <property type="evidence" value="ECO:0007669"/>
    <property type="project" value="UniProtKB-KW"/>
</dbReference>
<evidence type="ECO:0000313" key="8">
    <source>
        <dbReference type="Proteomes" id="UP001320245"/>
    </source>
</evidence>
<feature type="compositionally biased region" description="Basic and acidic residues" evidence="6">
    <location>
        <begin position="947"/>
        <end position="961"/>
    </location>
</feature>
<comment type="similarity">
    <text evidence="5">Belongs to the class I-like SAM-binding methyltransferase superfamily. C5-methyltransferase family.</text>
</comment>
<feature type="active site" evidence="5">
    <location>
        <position position="423"/>
    </location>
</feature>
<dbReference type="InterPro" id="IPR003903">
    <property type="entry name" value="UIM_dom"/>
</dbReference>
<dbReference type="InterPro" id="IPR001525">
    <property type="entry name" value="C5_MeTfrase"/>
</dbReference>
<dbReference type="PANTHER" id="PTHR10629:SF52">
    <property type="entry name" value="DNA (CYTOSINE-5)-METHYLTRANSFERASE 1"/>
    <property type="match status" value="1"/>
</dbReference>
<comment type="caution">
    <text evidence="7">The sequence shown here is derived from an EMBL/GenBank/DDBJ whole genome shotgun (WGS) entry which is preliminary data.</text>
</comment>
<dbReference type="PRINTS" id="PR00105">
    <property type="entry name" value="C5METTRFRASE"/>
</dbReference>
<dbReference type="EC" id="2.1.1.37" evidence="1"/>
<dbReference type="InterPro" id="IPR029063">
    <property type="entry name" value="SAM-dependent_MTases_sf"/>
</dbReference>
<dbReference type="InterPro" id="IPR050390">
    <property type="entry name" value="C5-Methyltransferase"/>
</dbReference>
<reference evidence="7 8" key="1">
    <citation type="journal article" date="2023" name="PLoS ONE">
        <title>Cytospora paraplurivora sp. nov. isolated from orchards with fruit tree decline syndrome in Ontario, Canada.</title>
        <authorList>
            <person name="Ilyukhin E."/>
            <person name="Nguyen H.D.T."/>
            <person name="Castle A.J."/>
            <person name="Ellouze W."/>
        </authorList>
    </citation>
    <scope>NUCLEOTIDE SEQUENCE [LARGE SCALE GENOMIC DNA]</scope>
    <source>
        <strain evidence="7 8">FDS-564</strain>
    </source>
</reference>
<dbReference type="Gene3D" id="3.40.50.150">
    <property type="entry name" value="Vaccinia Virus protein VP39"/>
    <property type="match status" value="1"/>
</dbReference>
<name>A0AAN9YGB6_9PEZI</name>
<keyword evidence="8" id="KW-1185">Reference proteome</keyword>
<gene>
    <name evidence="7" type="ORF">SLS53_005175</name>
</gene>
<organism evidence="7 8">
    <name type="scientific">Cytospora paraplurivora</name>
    <dbReference type="NCBI Taxonomy" id="2898453"/>
    <lineage>
        <taxon>Eukaryota</taxon>
        <taxon>Fungi</taxon>
        <taxon>Dikarya</taxon>
        <taxon>Ascomycota</taxon>
        <taxon>Pezizomycotina</taxon>
        <taxon>Sordariomycetes</taxon>
        <taxon>Sordariomycetidae</taxon>
        <taxon>Diaporthales</taxon>
        <taxon>Cytosporaceae</taxon>
        <taxon>Cytospora</taxon>
    </lineage>
</organism>
<evidence type="ECO:0000313" key="7">
    <source>
        <dbReference type="EMBL" id="KAK7740707.1"/>
    </source>
</evidence>
<dbReference type="PROSITE" id="PS50330">
    <property type="entry name" value="UIM"/>
    <property type="match status" value="1"/>
</dbReference>
<proteinExistence type="inferred from homology"/>
<evidence type="ECO:0000256" key="4">
    <source>
        <dbReference type="ARBA" id="ARBA00022691"/>
    </source>
</evidence>
<evidence type="ECO:0000256" key="5">
    <source>
        <dbReference type="PROSITE-ProRule" id="PRU01016"/>
    </source>
</evidence>
<evidence type="ECO:0000256" key="2">
    <source>
        <dbReference type="ARBA" id="ARBA00022603"/>
    </source>
</evidence>
<dbReference type="GO" id="GO:0044027">
    <property type="term" value="P:negative regulation of gene expression via chromosomal CpG island methylation"/>
    <property type="evidence" value="ECO:0007669"/>
    <property type="project" value="TreeGrafter"/>
</dbReference>